<accession>A0A835PJB8</accession>
<reference evidence="2 3" key="1">
    <citation type="journal article" date="2020" name="Nat. Food">
        <title>A phased Vanilla planifolia genome enables genetic improvement of flavour and production.</title>
        <authorList>
            <person name="Hasing T."/>
            <person name="Tang H."/>
            <person name="Brym M."/>
            <person name="Khazi F."/>
            <person name="Huang T."/>
            <person name="Chambers A.H."/>
        </authorList>
    </citation>
    <scope>NUCLEOTIDE SEQUENCE [LARGE SCALE GENOMIC DNA]</scope>
    <source>
        <tissue evidence="2">Leaf</tissue>
    </source>
</reference>
<name>A0A835PJB8_VANPL</name>
<dbReference type="Gene3D" id="2.60.120.430">
    <property type="entry name" value="Galactose-binding lectin"/>
    <property type="match status" value="1"/>
</dbReference>
<evidence type="ECO:0000313" key="2">
    <source>
        <dbReference type="EMBL" id="KAG0454279.1"/>
    </source>
</evidence>
<evidence type="ECO:0000256" key="1">
    <source>
        <dbReference type="SAM" id="SignalP"/>
    </source>
</evidence>
<comment type="caution">
    <text evidence="2">The sequence shown here is derived from an EMBL/GenBank/DDBJ whole genome shotgun (WGS) entry which is preliminary data.</text>
</comment>
<protein>
    <submittedName>
        <fullName evidence="2">Uncharacterized protein</fullName>
    </submittedName>
</protein>
<dbReference type="AlphaFoldDB" id="A0A835PJB8"/>
<proteinExistence type="predicted"/>
<keyword evidence="1" id="KW-0732">Signal</keyword>
<dbReference type="Proteomes" id="UP000639772">
    <property type="component" value="Unassembled WGS sequence"/>
</dbReference>
<dbReference type="InterPro" id="IPR045272">
    <property type="entry name" value="ANXUR1/2-like"/>
</dbReference>
<gene>
    <name evidence="2" type="ORF">HPP92_025583</name>
</gene>
<dbReference type="PANTHER" id="PTHR34590:SF6">
    <property type="entry name" value="RECEPTOR-LIKE KINASE"/>
    <property type="match status" value="1"/>
</dbReference>
<feature type="chain" id="PRO_5033033920" evidence="1">
    <location>
        <begin position="30"/>
        <end position="224"/>
    </location>
</feature>
<feature type="signal peptide" evidence="1">
    <location>
        <begin position="1"/>
        <end position="29"/>
    </location>
</feature>
<dbReference type="GO" id="GO:0004714">
    <property type="term" value="F:transmembrane receptor protein tyrosine kinase activity"/>
    <property type="evidence" value="ECO:0007669"/>
    <property type="project" value="InterPro"/>
</dbReference>
<dbReference type="EMBL" id="JADCNM010000014">
    <property type="protein sequence ID" value="KAG0454279.1"/>
    <property type="molecule type" value="Genomic_DNA"/>
</dbReference>
<sequence length="224" mass="23852">MLVATASLLFSIFFLHLISFLSLLAAVSAASTAGEGGEFSLAVNYLLACGRTSSVSVDGGRIFLPDSSSSSTVSLSFPRLSSYSISTPQHFHPTPLYRSARIFRRPSSYSFPLPSSSSSSSSYSPSPLVLRLHFLPLSNGSFSFSISVSGLPLLSYFTPSCCSTNVLEFLLPISLLPPSSSPSHLHPLPPLPLSMLSSSFPLPPPFSLSTTPHRRLLFSNSSTA</sequence>
<evidence type="ECO:0000313" key="3">
    <source>
        <dbReference type="Proteomes" id="UP000639772"/>
    </source>
</evidence>
<dbReference type="PANTHER" id="PTHR34590">
    <property type="entry name" value="OS03G0124300 PROTEIN-RELATED"/>
    <property type="match status" value="1"/>
</dbReference>
<organism evidence="2 3">
    <name type="scientific">Vanilla planifolia</name>
    <name type="common">Vanilla</name>
    <dbReference type="NCBI Taxonomy" id="51239"/>
    <lineage>
        <taxon>Eukaryota</taxon>
        <taxon>Viridiplantae</taxon>
        <taxon>Streptophyta</taxon>
        <taxon>Embryophyta</taxon>
        <taxon>Tracheophyta</taxon>
        <taxon>Spermatophyta</taxon>
        <taxon>Magnoliopsida</taxon>
        <taxon>Liliopsida</taxon>
        <taxon>Asparagales</taxon>
        <taxon>Orchidaceae</taxon>
        <taxon>Vanilloideae</taxon>
        <taxon>Vanilleae</taxon>
        <taxon>Vanilla</taxon>
    </lineage>
</organism>